<organism evidence="2 3">
    <name type="scientific">Tomitella cavernea</name>
    <dbReference type="NCBI Taxonomy" id="1387982"/>
    <lineage>
        <taxon>Bacteria</taxon>
        <taxon>Bacillati</taxon>
        <taxon>Actinomycetota</taxon>
        <taxon>Actinomycetes</taxon>
        <taxon>Mycobacteriales</taxon>
        <taxon>Tomitella</taxon>
    </lineage>
</organism>
<name>A0ABP9CBI9_9ACTN</name>
<proteinExistence type="predicted"/>
<dbReference type="InterPro" id="IPR012338">
    <property type="entry name" value="Beta-lactam/transpept-like"/>
</dbReference>
<feature type="domain" description="Penicillin-binding protein transpeptidase" evidence="1">
    <location>
        <begin position="299"/>
        <end position="557"/>
    </location>
</feature>
<sequence>MREFVKAVNDHDLAAAAAMTDDPDTAEQALTATFRGMGNATAHLSTLESLRGTLTTHIAWKLPDGNKTETTGTIGRLEDGKVPWSPHIIDSRLQPGGRLVYSRDLDLESPVIDRNRNDIMKWQTVTDVAIALDAPPGDVAALADVLHGIDQTITAESIAAGIAETEQELSASTRDAAAGVPATQASGRYVVITLRPADVDPLRADLDAIASVALPQRGRLLTVDPAVHSPALDGIPEVWRGILAESAGWSVDIDNPGHDDDVRVQAKSPEDVQNIPTTMDLEAQKAAQLAVDSATRPAAIVALTPSKGGVLAVAQNAAASARGPVALNGLYAPGSVFSLVTASAALDNADIGPDDIVGCPAQVTVDGRTVFNPDDLDLGPVTLTQAFAATCLTTLATLTGALPDGALPDTAEALGVGADFDTPGLTTLTGSVPPTEPGAARVEAGIGQGPVAASPFGMAVVAATLANGGDRIAPMLVVGKKATAADPPTTVSKDTANAVRLMMHEAVAMGNASALRDIDGLAGVAGTAEVTDRRAHGWFVGILGDMAFAVFVQGAGSSQPATDVTRVFLDALGATPDDGS</sequence>
<dbReference type="InterPro" id="IPR050515">
    <property type="entry name" value="Beta-lactam/transpept"/>
</dbReference>
<evidence type="ECO:0000313" key="3">
    <source>
        <dbReference type="Proteomes" id="UP001500839"/>
    </source>
</evidence>
<dbReference type="Pfam" id="PF00905">
    <property type="entry name" value="Transpeptidase"/>
    <property type="match status" value="1"/>
</dbReference>
<dbReference type="PANTHER" id="PTHR30627">
    <property type="entry name" value="PEPTIDOGLYCAN D,D-TRANSPEPTIDASE"/>
    <property type="match status" value="1"/>
</dbReference>
<accession>A0ABP9CBI9</accession>
<keyword evidence="3" id="KW-1185">Reference proteome</keyword>
<dbReference type="SUPFAM" id="SSF56601">
    <property type="entry name" value="beta-lactamase/transpeptidase-like"/>
    <property type="match status" value="1"/>
</dbReference>
<evidence type="ECO:0000259" key="1">
    <source>
        <dbReference type="Pfam" id="PF00905"/>
    </source>
</evidence>
<evidence type="ECO:0000313" key="2">
    <source>
        <dbReference type="EMBL" id="GAA4807359.1"/>
    </source>
</evidence>
<dbReference type="Proteomes" id="UP001500839">
    <property type="component" value="Unassembled WGS sequence"/>
</dbReference>
<reference evidence="3" key="1">
    <citation type="journal article" date="2019" name="Int. J. Syst. Evol. Microbiol.">
        <title>The Global Catalogue of Microorganisms (GCM) 10K type strain sequencing project: providing services to taxonomists for standard genome sequencing and annotation.</title>
        <authorList>
            <consortium name="The Broad Institute Genomics Platform"/>
            <consortium name="The Broad Institute Genome Sequencing Center for Infectious Disease"/>
            <person name="Wu L."/>
            <person name="Ma J."/>
        </authorList>
    </citation>
    <scope>NUCLEOTIDE SEQUENCE [LARGE SCALE GENOMIC DNA]</scope>
    <source>
        <strain evidence="3">JCM 18542</strain>
    </source>
</reference>
<protein>
    <submittedName>
        <fullName evidence="2">Penicillin-binding transpeptidase domain-containing protein</fullName>
    </submittedName>
</protein>
<dbReference type="InterPro" id="IPR001460">
    <property type="entry name" value="PCN-bd_Tpept"/>
</dbReference>
<dbReference type="Gene3D" id="3.40.710.10">
    <property type="entry name" value="DD-peptidase/beta-lactamase superfamily"/>
    <property type="match status" value="1"/>
</dbReference>
<comment type="caution">
    <text evidence="2">The sequence shown here is derived from an EMBL/GenBank/DDBJ whole genome shotgun (WGS) entry which is preliminary data.</text>
</comment>
<dbReference type="PANTHER" id="PTHR30627:SF24">
    <property type="entry name" value="PENICILLIN-BINDING PROTEIN 4B"/>
    <property type="match status" value="1"/>
</dbReference>
<gene>
    <name evidence="2" type="ORF">GCM10023353_08470</name>
</gene>
<dbReference type="EMBL" id="BAABKQ010000001">
    <property type="protein sequence ID" value="GAA4807359.1"/>
    <property type="molecule type" value="Genomic_DNA"/>
</dbReference>